<keyword evidence="4" id="KW-0547">Nucleotide-binding</keyword>
<evidence type="ECO:0000313" key="11">
    <source>
        <dbReference type="Proteomes" id="UP001365781"/>
    </source>
</evidence>
<keyword evidence="11" id="KW-1185">Reference proteome</keyword>
<keyword evidence="5" id="KW-0067">ATP-binding</keyword>
<evidence type="ECO:0000256" key="5">
    <source>
        <dbReference type="ARBA" id="ARBA00022840"/>
    </source>
</evidence>
<evidence type="ECO:0000256" key="4">
    <source>
        <dbReference type="ARBA" id="ARBA00022741"/>
    </source>
</evidence>
<evidence type="ECO:0000256" key="7">
    <source>
        <dbReference type="ARBA" id="ARBA00029440"/>
    </source>
</evidence>
<name>A0ABU8GPZ1_9ACTN</name>
<dbReference type="Gene3D" id="3.60.20.10">
    <property type="entry name" value="Glutamine Phosphoribosylpyrophosphate, subunit 1, domain 1"/>
    <property type="match status" value="1"/>
</dbReference>
<dbReference type="PANTHER" id="PTHR11772:SF2">
    <property type="entry name" value="ASPARAGINE SYNTHETASE [GLUTAMINE-HYDROLYZING]"/>
    <property type="match status" value="1"/>
</dbReference>
<dbReference type="PROSITE" id="PS51278">
    <property type="entry name" value="GATASE_TYPE_2"/>
    <property type="match status" value="1"/>
</dbReference>
<dbReference type="EC" id="6.3.5.4" evidence="1"/>
<evidence type="ECO:0000256" key="3">
    <source>
        <dbReference type="ARBA" id="ARBA00022605"/>
    </source>
</evidence>
<dbReference type="SUPFAM" id="SSF56235">
    <property type="entry name" value="N-terminal nucleophile aminohydrolases (Ntn hydrolases)"/>
    <property type="match status" value="1"/>
</dbReference>
<comment type="caution">
    <text evidence="10">The sequence shown here is derived from an EMBL/GenBank/DDBJ whole genome shotgun (WGS) entry which is preliminary data.</text>
</comment>
<keyword evidence="3" id="KW-0028">Amino-acid biosynthesis</keyword>
<reference evidence="10 11" key="1">
    <citation type="submission" date="2024-03" db="EMBL/GenBank/DDBJ databases">
        <title>First Report of Pectobacterium brasiliscabiei causing potato scab in china.</title>
        <authorList>
            <person name="Handique U."/>
        </authorList>
    </citation>
    <scope>NUCLEOTIDE SEQUENCE [LARGE SCALE GENOMIC DNA]</scope>
    <source>
        <strain evidence="10 11">ZRIMU1503</strain>
    </source>
</reference>
<accession>A0ABU8GPZ1</accession>
<dbReference type="Pfam" id="PF00733">
    <property type="entry name" value="Asn_synthase"/>
    <property type="match status" value="2"/>
</dbReference>
<dbReference type="EMBL" id="JBBAYM010000035">
    <property type="protein sequence ID" value="MEI5615247.1"/>
    <property type="molecule type" value="Genomic_DNA"/>
</dbReference>
<dbReference type="RefSeq" id="WP_336558610.1">
    <property type="nucleotide sequence ID" value="NZ_JBBAYL010000024.1"/>
</dbReference>
<dbReference type="Gene3D" id="3.40.50.620">
    <property type="entry name" value="HUPs"/>
    <property type="match status" value="1"/>
</dbReference>
<dbReference type="InterPro" id="IPR050795">
    <property type="entry name" value="Asn_Synthetase"/>
</dbReference>
<gene>
    <name evidence="10" type="ORF">WB403_39620</name>
</gene>
<dbReference type="PANTHER" id="PTHR11772">
    <property type="entry name" value="ASPARAGINE SYNTHETASE"/>
    <property type="match status" value="1"/>
</dbReference>
<dbReference type="CDD" id="cd01991">
    <property type="entry name" value="Asn_synthase_B_C"/>
    <property type="match status" value="1"/>
</dbReference>
<dbReference type="Proteomes" id="UP001365781">
    <property type="component" value="Unassembled WGS sequence"/>
</dbReference>
<keyword evidence="6" id="KW-0061">Asparagine biosynthesis</keyword>
<comment type="catalytic activity">
    <reaction evidence="8">
        <text>L-aspartate + L-glutamine + ATP + H2O = L-asparagine + L-glutamate + AMP + diphosphate + H(+)</text>
        <dbReference type="Rhea" id="RHEA:12228"/>
        <dbReference type="ChEBI" id="CHEBI:15377"/>
        <dbReference type="ChEBI" id="CHEBI:15378"/>
        <dbReference type="ChEBI" id="CHEBI:29985"/>
        <dbReference type="ChEBI" id="CHEBI:29991"/>
        <dbReference type="ChEBI" id="CHEBI:30616"/>
        <dbReference type="ChEBI" id="CHEBI:33019"/>
        <dbReference type="ChEBI" id="CHEBI:58048"/>
        <dbReference type="ChEBI" id="CHEBI:58359"/>
        <dbReference type="ChEBI" id="CHEBI:456215"/>
        <dbReference type="EC" id="6.3.5.4"/>
    </reaction>
</comment>
<evidence type="ECO:0000256" key="2">
    <source>
        <dbReference type="ARBA" id="ARBA00022598"/>
    </source>
</evidence>
<protein>
    <recommendedName>
        <fullName evidence="1">asparagine synthase (glutamine-hydrolyzing)</fullName>
        <ecNumber evidence="1">6.3.5.4</ecNumber>
    </recommendedName>
</protein>
<dbReference type="InterPro" id="IPR017932">
    <property type="entry name" value="GATase_2_dom"/>
</dbReference>
<keyword evidence="2" id="KW-0436">Ligase</keyword>
<evidence type="ECO:0000256" key="6">
    <source>
        <dbReference type="ARBA" id="ARBA00022888"/>
    </source>
</evidence>
<dbReference type="InterPro" id="IPR001962">
    <property type="entry name" value="Asn_synthase"/>
</dbReference>
<dbReference type="InterPro" id="IPR006426">
    <property type="entry name" value="Asn_synth_AEB"/>
</dbReference>
<dbReference type="Pfam" id="PF13522">
    <property type="entry name" value="GATase_6"/>
    <property type="match status" value="1"/>
</dbReference>
<sequence>MCGIIAAAGVLELAPAVDALAHRGPDASAIVQEGGVTLGHTRLAIQDPGARSDQPYRDGPVTLVYNGELFNAPRVRALVETADPRRTWSTTGDTEVVAAALAVLGPEATLPELDGMYGLAWTDTRRPGVLMAARDRHGEVPLHVHRGAPLLVASELKAFRALGRRCGKAVVDVPPGEWWELYAGAIARHTYHQLTATPAPELTRETAAPALRHALARAVDRRVISDVPVCALLSGGIDSAAIVAELVRHHPGLTTYTAVLDPRSADLRHARETADHLGVPLVEIPVEPPTADDLTRALAVIEQPYKAQVEIAWPCLALAAAMRADGFKVTYSGEGSDELWASYGFAYRGIQASGWYGYRRDLIAAQAVRNFPRVNKAFMAHGVEGRLPFLDPDLVTLALSMPLDVVRDADTPAGRKAVLSAAYRDQLPPSVTRRGKVAFQDGLGLKPAIATALPNPARYYRAEHFRLYG</sequence>
<dbReference type="PIRSF" id="PIRSF001589">
    <property type="entry name" value="Asn_synthetase_glu-h"/>
    <property type="match status" value="1"/>
</dbReference>
<dbReference type="InterPro" id="IPR029055">
    <property type="entry name" value="Ntn_hydrolases_N"/>
</dbReference>
<evidence type="ECO:0000313" key="10">
    <source>
        <dbReference type="EMBL" id="MEI5615247.1"/>
    </source>
</evidence>
<dbReference type="SUPFAM" id="SSF52402">
    <property type="entry name" value="Adenine nucleotide alpha hydrolases-like"/>
    <property type="match status" value="1"/>
</dbReference>
<feature type="domain" description="Glutamine amidotransferase type-2" evidence="9">
    <location>
        <begin position="2"/>
        <end position="184"/>
    </location>
</feature>
<comment type="pathway">
    <text evidence="7">Amino-acid biosynthesis.</text>
</comment>
<evidence type="ECO:0000256" key="1">
    <source>
        <dbReference type="ARBA" id="ARBA00012737"/>
    </source>
</evidence>
<organism evidence="10 11">
    <name type="scientific">Streptomyces brasiliscabiei</name>
    <dbReference type="NCBI Taxonomy" id="2736302"/>
    <lineage>
        <taxon>Bacteria</taxon>
        <taxon>Bacillati</taxon>
        <taxon>Actinomycetota</taxon>
        <taxon>Actinomycetes</taxon>
        <taxon>Kitasatosporales</taxon>
        <taxon>Streptomycetaceae</taxon>
        <taxon>Streptomyces</taxon>
    </lineage>
</organism>
<dbReference type="InterPro" id="IPR014729">
    <property type="entry name" value="Rossmann-like_a/b/a_fold"/>
</dbReference>
<proteinExistence type="predicted"/>
<evidence type="ECO:0000256" key="8">
    <source>
        <dbReference type="ARBA" id="ARBA00048741"/>
    </source>
</evidence>
<evidence type="ECO:0000259" key="9">
    <source>
        <dbReference type="PROSITE" id="PS51278"/>
    </source>
</evidence>